<accession>A0ABR2K177</accession>
<dbReference type="InterPro" id="IPR039740">
    <property type="entry name" value="CNOT10"/>
</dbReference>
<gene>
    <name evidence="2" type="ORF">M9Y10_044001</name>
</gene>
<protein>
    <submittedName>
        <fullName evidence="2">CCR4-NOT transcription complex subunit 10</fullName>
    </submittedName>
</protein>
<sequence length="566" mass="64466">MNQATLFYQGKYDELLKELEKIKDPSMQETHNFSIVRFLATGESPLHSLEEITSQITSQSPNEPWPQHPSWNLIYYHIGLYHFCVGNYSQCSKILGKLWENQDRVDRLIILCTSLLTIELYIRCADSTNLSQAESFLQLHFSNQESIQSFLSAKVSNESFVQNVTSSVLLAPLRAKVAKASHLPIQESHPIFEEVIKSIQISQDSKNRTLFPVKKLIPIAFAALCIDDTNRYIWILESADDQNHFSILNNRGILELISKRYSSALLHFSKALNARHNSAIIHPFQQIAYNIGLSLLLNNDPYRSFKYFYSIIPLMSNSPFLWLRLTECCVQFYKQRVKELRKKYQYSPVIAKRYNTATRSFYILPQTDYKIFNKYPLHGEEKFIKDLNLEFAEKCANNAIMICNSLSSNSSTNSPSASTLENVKRNSELLSSYIALELGDGKKAAEMGKIVSSVQNIDGQRQFLAKIYSAQGHSAMGEASEARGILSRLMIESNKVREKESLVVHSTTFALVYMMTQDKKSQDQLKRAQESTNSLPEITLAKVAIELKNRKTQLAINALNSYVPSS</sequence>
<dbReference type="Proteomes" id="UP001470230">
    <property type="component" value="Unassembled WGS sequence"/>
</dbReference>
<name>A0ABR2K177_9EUKA</name>
<dbReference type="EMBL" id="JAPFFF010000008">
    <property type="protein sequence ID" value="KAK8884880.1"/>
    <property type="molecule type" value="Genomic_DNA"/>
</dbReference>
<dbReference type="SUPFAM" id="SSF48452">
    <property type="entry name" value="TPR-like"/>
    <property type="match status" value="1"/>
</dbReference>
<proteinExistence type="inferred from homology"/>
<evidence type="ECO:0000256" key="1">
    <source>
        <dbReference type="ARBA" id="ARBA00010080"/>
    </source>
</evidence>
<keyword evidence="3" id="KW-1185">Reference proteome</keyword>
<dbReference type="InterPro" id="IPR011990">
    <property type="entry name" value="TPR-like_helical_dom_sf"/>
</dbReference>
<dbReference type="PANTHER" id="PTHR12979:SF5">
    <property type="entry name" value="CCR4-NOT TRANSCRIPTION COMPLEX SUBUNIT 10"/>
    <property type="match status" value="1"/>
</dbReference>
<dbReference type="PANTHER" id="PTHR12979">
    <property type="entry name" value="CCR4-NOT TRANSCRIPTION COMPLEX SUBUNIT 10"/>
    <property type="match status" value="1"/>
</dbReference>
<comment type="caution">
    <text evidence="2">The sequence shown here is derived from an EMBL/GenBank/DDBJ whole genome shotgun (WGS) entry which is preliminary data.</text>
</comment>
<comment type="similarity">
    <text evidence="1">Belongs to the CNOT10 family.</text>
</comment>
<evidence type="ECO:0000313" key="2">
    <source>
        <dbReference type="EMBL" id="KAK8884880.1"/>
    </source>
</evidence>
<organism evidence="2 3">
    <name type="scientific">Tritrichomonas musculus</name>
    <dbReference type="NCBI Taxonomy" id="1915356"/>
    <lineage>
        <taxon>Eukaryota</taxon>
        <taxon>Metamonada</taxon>
        <taxon>Parabasalia</taxon>
        <taxon>Tritrichomonadida</taxon>
        <taxon>Tritrichomonadidae</taxon>
        <taxon>Tritrichomonas</taxon>
    </lineage>
</organism>
<dbReference type="Gene3D" id="1.25.40.10">
    <property type="entry name" value="Tetratricopeptide repeat domain"/>
    <property type="match status" value="1"/>
</dbReference>
<reference evidence="2 3" key="1">
    <citation type="submission" date="2024-04" db="EMBL/GenBank/DDBJ databases">
        <title>Tritrichomonas musculus Genome.</title>
        <authorList>
            <person name="Alves-Ferreira E."/>
            <person name="Grigg M."/>
            <person name="Lorenzi H."/>
            <person name="Galac M."/>
        </authorList>
    </citation>
    <scope>NUCLEOTIDE SEQUENCE [LARGE SCALE GENOMIC DNA]</scope>
    <source>
        <strain evidence="2 3">EAF2021</strain>
    </source>
</reference>
<evidence type="ECO:0000313" key="3">
    <source>
        <dbReference type="Proteomes" id="UP001470230"/>
    </source>
</evidence>